<sequence length="70" mass="7134">MKSLQFALASLALSAACAAHAQAPAAPNDNGAAPASQAQAHQARHTRQVPARTQPDCVGPASFCNIYFGS</sequence>
<feature type="chain" id="PRO_5012947466" description="Lipoprotein" evidence="2">
    <location>
        <begin position="22"/>
        <end position="70"/>
    </location>
</feature>
<evidence type="ECO:0000313" key="3">
    <source>
        <dbReference type="EMBL" id="PEH42396.1"/>
    </source>
</evidence>
<protein>
    <recommendedName>
        <fullName evidence="5">Lipoprotein</fullName>
    </recommendedName>
</protein>
<evidence type="ECO:0000256" key="1">
    <source>
        <dbReference type="SAM" id="MobiDB-lite"/>
    </source>
</evidence>
<evidence type="ECO:0008006" key="5">
    <source>
        <dbReference type="Google" id="ProtNLM"/>
    </source>
</evidence>
<dbReference type="EMBL" id="PDDY01000001">
    <property type="protein sequence ID" value="PEH42396.1"/>
    <property type="molecule type" value="Genomic_DNA"/>
</dbReference>
<accession>A0A2A7SFT1</accession>
<dbReference type="PROSITE" id="PS51257">
    <property type="entry name" value="PROKAR_LIPOPROTEIN"/>
    <property type="match status" value="1"/>
</dbReference>
<dbReference type="AlphaFoldDB" id="A0A2A7SFT1"/>
<gene>
    <name evidence="3" type="ORF">CRM94_09695</name>
</gene>
<feature type="region of interest" description="Disordered" evidence="1">
    <location>
        <begin position="24"/>
        <end position="54"/>
    </location>
</feature>
<proteinExistence type="predicted"/>
<evidence type="ECO:0000256" key="2">
    <source>
        <dbReference type="SAM" id="SignalP"/>
    </source>
</evidence>
<feature type="signal peptide" evidence="2">
    <location>
        <begin position="1"/>
        <end position="21"/>
    </location>
</feature>
<reference evidence="4" key="1">
    <citation type="submission" date="2017-09" db="EMBL/GenBank/DDBJ databases">
        <title>FDA dAtabase for Regulatory Grade micrObial Sequences (FDA-ARGOS): Supporting development and validation of Infectious Disease Dx tests.</title>
        <authorList>
            <person name="Minogue T."/>
            <person name="Wolcott M."/>
            <person name="Wasieloski L."/>
            <person name="Aguilar W."/>
            <person name="Moore D."/>
            <person name="Tallon L."/>
            <person name="Sadzewicz L."/>
            <person name="Ott S."/>
            <person name="Zhao X."/>
            <person name="Nagaraj S."/>
            <person name="Vavikolanu K."/>
            <person name="Aluvathingal J."/>
            <person name="Nadendla S."/>
            <person name="Sichtig H."/>
        </authorList>
    </citation>
    <scope>NUCLEOTIDE SEQUENCE [LARGE SCALE GENOMIC DNA]</scope>
    <source>
        <strain evidence="4">FDAARGOS_390</strain>
    </source>
</reference>
<dbReference type="Proteomes" id="UP000220629">
    <property type="component" value="Unassembled WGS sequence"/>
</dbReference>
<feature type="compositionally biased region" description="Low complexity" evidence="1">
    <location>
        <begin position="24"/>
        <end position="41"/>
    </location>
</feature>
<organism evidence="3 4">
    <name type="scientific">Burkholderia gladioli</name>
    <name type="common">Pseudomonas marginata</name>
    <name type="synonym">Phytomonas marginata</name>
    <dbReference type="NCBI Taxonomy" id="28095"/>
    <lineage>
        <taxon>Bacteria</taxon>
        <taxon>Pseudomonadati</taxon>
        <taxon>Pseudomonadota</taxon>
        <taxon>Betaproteobacteria</taxon>
        <taxon>Burkholderiales</taxon>
        <taxon>Burkholderiaceae</taxon>
        <taxon>Burkholderia</taxon>
    </lineage>
</organism>
<name>A0A2A7SFT1_BURGA</name>
<evidence type="ECO:0000313" key="4">
    <source>
        <dbReference type="Proteomes" id="UP000220629"/>
    </source>
</evidence>
<dbReference type="RefSeq" id="WP_096751021.1">
    <property type="nucleotide sequence ID" value="NZ_CADEPO010000013.1"/>
</dbReference>
<comment type="caution">
    <text evidence="3">The sequence shown here is derived from an EMBL/GenBank/DDBJ whole genome shotgun (WGS) entry which is preliminary data.</text>
</comment>
<keyword evidence="2" id="KW-0732">Signal</keyword>